<proteinExistence type="predicted"/>
<name>A0ABW2ZMB5_9SPHI</name>
<keyword evidence="5" id="KW-1185">Reference proteome</keyword>
<dbReference type="InterPro" id="IPR035979">
    <property type="entry name" value="RBD_domain_sf"/>
</dbReference>
<evidence type="ECO:0000256" key="1">
    <source>
        <dbReference type="ARBA" id="ARBA00022884"/>
    </source>
</evidence>
<evidence type="ECO:0000259" key="3">
    <source>
        <dbReference type="PROSITE" id="PS50102"/>
    </source>
</evidence>
<dbReference type="SMART" id="SM00360">
    <property type="entry name" value="RRM"/>
    <property type="match status" value="1"/>
</dbReference>
<dbReference type="InterPro" id="IPR012677">
    <property type="entry name" value="Nucleotide-bd_a/b_plait_sf"/>
</dbReference>
<dbReference type="Proteomes" id="UP001597073">
    <property type="component" value="Unassembled WGS sequence"/>
</dbReference>
<dbReference type="EMBL" id="JBHTIA010000026">
    <property type="protein sequence ID" value="MFD0767304.1"/>
    <property type="molecule type" value="Genomic_DNA"/>
</dbReference>
<dbReference type="Pfam" id="PF00076">
    <property type="entry name" value="RRM_1"/>
    <property type="match status" value="1"/>
</dbReference>
<dbReference type="PROSITE" id="PS50102">
    <property type="entry name" value="RRM"/>
    <property type="match status" value="1"/>
</dbReference>
<dbReference type="PANTHER" id="PTHR48025:SF1">
    <property type="entry name" value="RRM DOMAIN-CONTAINING PROTEIN"/>
    <property type="match status" value="1"/>
</dbReference>
<dbReference type="CDD" id="cd00590">
    <property type="entry name" value="RRM_SF"/>
    <property type="match status" value="1"/>
</dbReference>
<dbReference type="RefSeq" id="WP_377145952.1">
    <property type="nucleotide sequence ID" value="NZ_JBHTIA010000026.1"/>
</dbReference>
<feature type="region of interest" description="Disordered" evidence="2">
    <location>
        <begin position="78"/>
        <end position="113"/>
    </location>
</feature>
<organism evidence="4 5">
    <name type="scientific">Mucilaginibacter lutimaris</name>
    <dbReference type="NCBI Taxonomy" id="931629"/>
    <lineage>
        <taxon>Bacteria</taxon>
        <taxon>Pseudomonadati</taxon>
        <taxon>Bacteroidota</taxon>
        <taxon>Sphingobacteriia</taxon>
        <taxon>Sphingobacteriales</taxon>
        <taxon>Sphingobacteriaceae</taxon>
        <taxon>Mucilaginibacter</taxon>
    </lineage>
</organism>
<protein>
    <submittedName>
        <fullName evidence="4">RNA recognition motif domain-containing protein</fullName>
    </submittedName>
</protein>
<keyword evidence="1" id="KW-0694">RNA-binding</keyword>
<dbReference type="InterPro" id="IPR050502">
    <property type="entry name" value="Euk_RNA-bind_prot"/>
</dbReference>
<comment type="caution">
    <text evidence="4">The sequence shown here is derived from an EMBL/GenBank/DDBJ whole genome shotgun (WGS) entry which is preliminary data.</text>
</comment>
<dbReference type="SUPFAM" id="SSF54928">
    <property type="entry name" value="RNA-binding domain, RBD"/>
    <property type="match status" value="1"/>
</dbReference>
<dbReference type="Gene3D" id="3.30.70.330">
    <property type="match status" value="1"/>
</dbReference>
<evidence type="ECO:0000256" key="2">
    <source>
        <dbReference type="SAM" id="MobiDB-lite"/>
    </source>
</evidence>
<evidence type="ECO:0000313" key="4">
    <source>
        <dbReference type="EMBL" id="MFD0767304.1"/>
    </source>
</evidence>
<dbReference type="InterPro" id="IPR000504">
    <property type="entry name" value="RRM_dom"/>
</dbReference>
<accession>A0ABW2ZMB5</accession>
<dbReference type="PANTHER" id="PTHR48025">
    <property type="entry name" value="OS02G0815200 PROTEIN"/>
    <property type="match status" value="1"/>
</dbReference>
<gene>
    <name evidence="4" type="ORF">ACFQZI_20795</name>
</gene>
<reference evidence="5" key="1">
    <citation type="journal article" date="2019" name="Int. J. Syst. Evol. Microbiol.">
        <title>The Global Catalogue of Microorganisms (GCM) 10K type strain sequencing project: providing services to taxonomists for standard genome sequencing and annotation.</title>
        <authorList>
            <consortium name="The Broad Institute Genomics Platform"/>
            <consortium name="The Broad Institute Genome Sequencing Center for Infectious Disease"/>
            <person name="Wu L."/>
            <person name="Ma J."/>
        </authorList>
    </citation>
    <scope>NUCLEOTIDE SEQUENCE [LARGE SCALE GENOMIC DNA]</scope>
    <source>
        <strain evidence="5">CCUG 60742</strain>
    </source>
</reference>
<evidence type="ECO:0000313" key="5">
    <source>
        <dbReference type="Proteomes" id="UP001597073"/>
    </source>
</evidence>
<feature type="domain" description="RRM" evidence="3">
    <location>
        <begin position="2"/>
        <end position="80"/>
    </location>
</feature>
<sequence length="113" mass="12493">MTKIFIGGFPLDISELELVQLVSWHGAVSTIKIVRDKKTRVCKGYAFIEMENRAGAENAVIALDGTMFQGRELKLSITEDQPVKKAPSPRPFTRPAAPAGTAERPKRPRRLSS</sequence>